<dbReference type="AlphaFoldDB" id="A0A964UR21"/>
<organism evidence="5 6">
    <name type="scientific">Streptomyces boluensis</name>
    <dbReference type="NCBI Taxonomy" id="1775135"/>
    <lineage>
        <taxon>Bacteria</taxon>
        <taxon>Bacillati</taxon>
        <taxon>Actinomycetota</taxon>
        <taxon>Actinomycetes</taxon>
        <taxon>Kitasatosporales</taxon>
        <taxon>Streptomycetaceae</taxon>
        <taxon>Streptomyces</taxon>
    </lineage>
</organism>
<evidence type="ECO:0000256" key="2">
    <source>
        <dbReference type="ARBA" id="ARBA00022723"/>
    </source>
</evidence>
<dbReference type="PANTHER" id="PTHR13096:SF8">
    <property type="entry name" value="RIBOSOMAL OXYGENASE 1"/>
    <property type="match status" value="1"/>
</dbReference>
<dbReference type="SMART" id="SM00558">
    <property type="entry name" value="JmjC"/>
    <property type="match status" value="1"/>
</dbReference>
<evidence type="ECO:0000313" key="6">
    <source>
        <dbReference type="Proteomes" id="UP000598297"/>
    </source>
</evidence>
<evidence type="ECO:0000256" key="3">
    <source>
        <dbReference type="ARBA" id="ARBA00023004"/>
    </source>
</evidence>
<reference evidence="5" key="1">
    <citation type="submission" date="2020-01" db="EMBL/GenBank/DDBJ databases">
        <title>Whole-genome analyses of novel actinobacteria.</title>
        <authorList>
            <person name="Sahin N."/>
        </authorList>
    </citation>
    <scope>NUCLEOTIDE SEQUENCE</scope>
    <source>
        <strain evidence="5">YC537</strain>
    </source>
</reference>
<evidence type="ECO:0000259" key="4">
    <source>
        <dbReference type="PROSITE" id="PS51184"/>
    </source>
</evidence>
<dbReference type="PROSITE" id="PS51184">
    <property type="entry name" value="JMJC"/>
    <property type="match status" value="1"/>
</dbReference>
<dbReference type="SUPFAM" id="SSF51197">
    <property type="entry name" value="Clavaminate synthase-like"/>
    <property type="match status" value="1"/>
</dbReference>
<sequence>MNAAIDAAVRSLGGDFLAEAFGRSYRYWSQAADLSGLLTWDDLNRIIARHQPEAPRLRLFADGTQVPPHLYSRTHITKRHVVRQLVEPANLHRHINDGASLVLDAVEELHPGVEDLATALERRLRTDVQINLYASWTPTEGFGVHWDDHDVVVFQLEGAKRWKIYEPTRSDPLRMDVEAPEPPAGEPDAEIVLHAGDILYLPRGWWHAVAATEGRSLHLTCGLTPATGHHLLTWIAGQLLTAPTVRASLPVHATDVQKAEYVNEIREEITRVLRPDVIDAYTAAMDAQDPGRPAPSLPHVNGVPADKALHIHLTTARATLHPAAPDTVRLQAAGTEWEFRSQVAPALLPLVQGEAVTLGELADRSGLTVDQIAALATELVTSDAATVTRER</sequence>
<dbReference type="InterPro" id="IPR039994">
    <property type="entry name" value="NO66-like"/>
</dbReference>
<keyword evidence="2" id="KW-0479">Metal-binding</keyword>
<feature type="domain" description="JmjC" evidence="4">
    <location>
        <begin position="87"/>
        <end position="240"/>
    </location>
</feature>
<dbReference type="CDD" id="cd02208">
    <property type="entry name" value="cupin_RmlC-like"/>
    <property type="match status" value="1"/>
</dbReference>
<dbReference type="OrthoDB" id="9764016at2"/>
<evidence type="ECO:0000256" key="1">
    <source>
        <dbReference type="ARBA" id="ARBA00001954"/>
    </source>
</evidence>
<dbReference type="GO" id="GO:0046872">
    <property type="term" value="F:metal ion binding"/>
    <property type="evidence" value="ECO:0007669"/>
    <property type="project" value="UniProtKB-KW"/>
</dbReference>
<accession>A0A964UR21</accession>
<keyword evidence="6" id="KW-1185">Reference proteome</keyword>
<comment type="cofactor">
    <cofactor evidence="1">
        <name>Fe(2+)</name>
        <dbReference type="ChEBI" id="CHEBI:29033"/>
    </cofactor>
</comment>
<comment type="caution">
    <text evidence="5">The sequence shown here is derived from an EMBL/GenBank/DDBJ whole genome shotgun (WGS) entry which is preliminary data.</text>
</comment>
<dbReference type="EMBL" id="JAAAHS010000171">
    <property type="protein sequence ID" value="NBE53868.1"/>
    <property type="molecule type" value="Genomic_DNA"/>
</dbReference>
<name>A0A964UR21_9ACTN</name>
<proteinExistence type="predicted"/>
<dbReference type="RefSeq" id="WP_161700151.1">
    <property type="nucleotide sequence ID" value="NZ_JAAAHS010000171.1"/>
</dbReference>
<evidence type="ECO:0000313" key="5">
    <source>
        <dbReference type="EMBL" id="NBE53868.1"/>
    </source>
</evidence>
<dbReference type="Gene3D" id="2.60.120.650">
    <property type="entry name" value="Cupin"/>
    <property type="match status" value="1"/>
</dbReference>
<dbReference type="Pfam" id="PF08007">
    <property type="entry name" value="JmjC_2"/>
    <property type="match status" value="1"/>
</dbReference>
<protein>
    <submittedName>
        <fullName evidence="5">Cupin</fullName>
    </submittedName>
</protein>
<dbReference type="InterPro" id="IPR003347">
    <property type="entry name" value="JmjC_dom"/>
</dbReference>
<dbReference type="PANTHER" id="PTHR13096">
    <property type="entry name" value="MINA53 MYC INDUCED NUCLEAR ANTIGEN"/>
    <property type="match status" value="1"/>
</dbReference>
<keyword evidence="3" id="KW-0408">Iron</keyword>
<dbReference type="Proteomes" id="UP000598297">
    <property type="component" value="Unassembled WGS sequence"/>
</dbReference>
<gene>
    <name evidence="5" type="ORF">GUY60_21075</name>
</gene>